<sequence>MNILWDFDGTLFDTYPAFTDIFYDILGGDISKEEIYSRLKVSMTHAARDFGLTERQIRDWRNRETIHPGETPPFAGVEEVLQFADLNVIMTHKPRKEVLEILEYYRWERYFVHIVAGDDGFPRKPDPASYRFLHDEYGLDLAICDVKSAVRWVRDHHAELGVHPNKIAVCGASAGGYITVSSHMFPEIIHSADKNEVGNDIIFLTYEGMEHGFFNYGRHENIYFEKTKREIEGYLREINLNFESA</sequence>
<dbReference type="Gene3D" id="3.40.50.1000">
    <property type="entry name" value="HAD superfamily/HAD-like"/>
    <property type="match status" value="1"/>
</dbReference>
<evidence type="ECO:0000259" key="1">
    <source>
        <dbReference type="Pfam" id="PF07859"/>
    </source>
</evidence>
<evidence type="ECO:0000313" key="2">
    <source>
        <dbReference type="EMBL" id="GIO66968.1"/>
    </source>
</evidence>
<organism evidence="2 3">
    <name type="scientific">Paenibacillus cookii</name>
    <dbReference type="NCBI Taxonomy" id="157839"/>
    <lineage>
        <taxon>Bacteria</taxon>
        <taxon>Bacillati</taxon>
        <taxon>Bacillota</taxon>
        <taxon>Bacilli</taxon>
        <taxon>Bacillales</taxon>
        <taxon>Paenibacillaceae</taxon>
        <taxon>Paenibacillus</taxon>
    </lineage>
</organism>
<dbReference type="InterPro" id="IPR023198">
    <property type="entry name" value="PGP-like_dom2"/>
</dbReference>
<comment type="caution">
    <text evidence="2">The sequence shown here is derived from an EMBL/GenBank/DDBJ whole genome shotgun (WGS) entry which is preliminary data.</text>
</comment>
<proteinExistence type="predicted"/>
<dbReference type="RefSeq" id="WP_212949046.1">
    <property type="nucleotide sequence ID" value="NZ_BORW01000006.1"/>
</dbReference>
<accession>A0ABQ4LV01</accession>
<gene>
    <name evidence="2" type="ORF">J21TS3_17890</name>
</gene>
<dbReference type="Pfam" id="PF07859">
    <property type="entry name" value="Abhydrolase_3"/>
    <property type="match status" value="1"/>
</dbReference>
<feature type="domain" description="Alpha/beta hydrolase fold-3" evidence="1">
    <location>
        <begin position="140"/>
        <end position="180"/>
    </location>
</feature>
<dbReference type="Proteomes" id="UP000680638">
    <property type="component" value="Unassembled WGS sequence"/>
</dbReference>
<protein>
    <recommendedName>
        <fullName evidence="1">Alpha/beta hydrolase fold-3 domain-containing protein</fullName>
    </recommendedName>
</protein>
<dbReference type="InterPro" id="IPR036412">
    <property type="entry name" value="HAD-like_sf"/>
</dbReference>
<dbReference type="InterPro" id="IPR023214">
    <property type="entry name" value="HAD_sf"/>
</dbReference>
<dbReference type="SFLD" id="SFLDG01129">
    <property type="entry name" value="C1.5:_HAD__Beta-PGM__Phosphata"/>
    <property type="match status" value="1"/>
</dbReference>
<dbReference type="InterPro" id="IPR041492">
    <property type="entry name" value="HAD_2"/>
</dbReference>
<dbReference type="PANTHER" id="PTHR43434:SF25">
    <property type="entry name" value="PHOSPHOGLYCOLATE PHOSPHATASE"/>
    <property type="match status" value="1"/>
</dbReference>
<dbReference type="Pfam" id="PF13419">
    <property type="entry name" value="HAD_2"/>
    <property type="match status" value="1"/>
</dbReference>
<dbReference type="InterPro" id="IPR013094">
    <property type="entry name" value="AB_hydrolase_3"/>
</dbReference>
<evidence type="ECO:0000313" key="3">
    <source>
        <dbReference type="Proteomes" id="UP000680638"/>
    </source>
</evidence>
<name>A0ABQ4LV01_9BACL</name>
<dbReference type="SUPFAM" id="SSF56784">
    <property type="entry name" value="HAD-like"/>
    <property type="match status" value="1"/>
</dbReference>
<dbReference type="Gene3D" id="1.10.150.240">
    <property type="entry name" value="Putative phosphatase, domain 2"/>
    <property type="match status" value="1"/>
</dbReference>
<dbReference type="SUPFAM" id="SSF53474">
    <property type="entry name" value="alpha/beta-Hydrolases"/>
    <property type="match status" value="1"/>
</dbReference>
<dbReference type="InterPro" id="IPR050155">
    <property type="entry name" value="HAD-like_hydrolase_sf"/>
</dbReference>
<reference evidence="2 3" key="1">
    <citation type="submission" date="2021-03" db="EMBL/GenBank/DDBJ databases">
        <title>Antimicrobial resistance genes in bacteria isolated from Japanese honey, and their potential for conferring macrolide and lincosamide resistance in the American foulbrood pathogen Paenibacillus larvae.</title>
        <authorList>
            <person name="Okamoto M."/>
            <person name="Kumagai M."/>
            <person name="Kanamori H."/>
            <person name="Takamatsu D."/>
        </authorList>
    </citation>
    <scope>NUCLEOTIDE SEQUENCE [LARGE SCALE GENOMIC DNA]</scope>
    <source>
        <strain evidence="2 3">J21TS3</strain>
    </source>
</reference>
<dbReference type="InterPro" id="IPR029058">
    <property type="entry name" value="AB_hydrolase_fold"/>
</dbReference>
<keyword evidence="3" id="KW-1185">Reference proteome</keyword>
<dbReference type="SFLD" id="SFLDS00003">
    <property type="entry name" value="Haloacid_Dehalogenase"/>
    <property type="match status" value="1"/>
</dbReference>
<dbReference type="EMBL" id="BORW01000006">
    <property type="protein sequence ID" value="GIO66968.1"/>
    <property type="molecule type" value="Genomic_DNA"/>
</dbReference>
<dbReference type="PANTHER" id="PTHR43434">
    <property type="entry name" value="PHOSPHOGLYCOLATE PHOSPHATASE"/>
    <property type="match status" value="1"/>
</dbReference>